<dbReference type="InterPro" id="IPR011663">
    <property type="entry name" value="UTRA"/>
</dbReference>
<dbReference type="CDD" id="cd07377">
    <property type="entry name" value="WHTH_GntR"/>
    <property type="match status" value="1"/>
</dbReference>
<dbReference type="InterPro" id="IPR000524">
    <property type="entry name" value="Tscrpt_reg_HTH_GntR"/>
</dbReference>
<dbReference type="InterPro" id="IPR028978">
    <property type="entry name" value="Chorismate_lyase_/UTRA_dom_sf"/>
</dbReference>
<dbReference type="Pfam" id="PF00392">
    <property type="entry name" value="GntR"/>
    <property type="match status" value="1"/>
</dbReference>
<dbReference type="AlphaFoldDB" id="A0A1M6TJ40"/>
<dbReference type="SMART" id="SM00345">
    <property type="entry name" value="HTH_GNTR"/>
    <property type="match status" value="1"/>
</dbReference>
<dbReference type="InterPro" id="IPR050679">
    <property type="entry name" value="Bact_HTH_transcr_reg"/>
</dbReference>
<accession>A0A1M6TJ40</accession>
<gene>
    <name evidence="5" type="ORF">SAMN05216499_10163</name>
</gene>
<dbReference type="PANTHER" id="PTHR44846:SF17">
    <property type="entry name" value="GNTR-FAMILY TRANSCRIPTIONAL REGULATOR"/>
    <property type="match status" value="1"/>
</dbReference>
<dbReference type="Gene3D" id="1.10.10.10">
    <property type="entry name" value="Winged helix-like DNA-binding domain superfamily/Winged helix DNA-binding domain"/>
    <property type="match status" value="1"/>
</dbReference>
<dbReference type="SMART" id="SM00866">
    <property type="entry name" value="UTRA"/>
    <property type="match status" value="1"/>
</dbReference>
<name>A0A1M6TJ40_9ACTN</name>
<evidence type="ECO:0000256" key="2">
    <source>
        <dbReference type="ARBA" id="ARBA00023125"/>
    </source>
</evidence>
<proteinExistence type="predicted"/>
<dbReference type="SUPFAM" id="SSF64288">
    <property type="entry name" value="Chorismate lyase-like"/>
    <property type="match status" value="1"/>
</dbReference>
<dbReference type="InterPro" id="IPR036388">
    <property type="entry name" value="WH-like_DNA-bd_sf"/>
</dbReference>
<evidence type="ECO:0000313" key="6">
    <source>
        <dbReference type="Proteomes" id="UP000184111"/>
    </source>
</evidence>
<keyword evidence="1" id="KW-0805">Transcription regulation</keyword>
<dbReference type="RefSeq" id="WP_073493330.1">
    <property type="nucleotide sequence ID" value="NZ_FRBI01000001.1"/>
</dbReference>
<dbReference type="GO" id="GO:0003677">
    <property type="term" value="F:DNA binding"/>
    <property type="evidence" value="ECO:0007669"/>
    <property type="project" value="UniProtKB-KW"/>
</dbReference>
<evidence type="ECO:0000256" key="1">
    <source>
        <dbReference type="ARBA" id="ARBA00023015"/>
    </source>
</evidence>
<organism evidence="5 6">
    <name type="scientific">Actinacidiphila paucisporea</name>
    <dbReference type="NCBI Taxonomy" id="310782"/>
    <lineage>
        <taxon>Bacteria</taxon>
        <taxon>Bacillati</taxon>
        <taxon>Actinomycetota</taxon>
        <taxon>Actinomycetes</taxon>
        <taxon>Kitasatosporales</taxon>
        <taxon>Streptomycetaceae</taxon>
        <taxon>Actinacidiphila</taxon>
    </lineage>
</organism>
<evidence type="ECO:0000313" key="5">
    <source>
        <dbReference type="EMBL" id="SHK56991.1"/>
    </source>
</evidence>
<dbReference type="PRINTS" id="PR00035">
    <property type="entry name" value="HTHGNTR"/>
</dbReference>
<keyword evidence="2" id="KW-0238">DNA-binding</keyword>
<dbReference type="Pfam" id="PF07702">
    <property type="entry name" value="UTRA"/>
    <property type="match status" value="1"/>
</dbReference>
<evidence type="ECO:0000256" key="3">
    <source>
        <dbReference type="ARBA" id="ARBA00023163"/>
    </source>
</evidence>
<sequence length="228" mass="24547">MTARHEQVADDLRRLIVAGTFAIGDRLPPETRLAVQYGVSTPTLREALEVLRAEGLIAKYQGRGNFVRRPSERLTYPGPPKAERVTVSSTDATATGVLAVRLGLPEGAPLTAYVCLSHRDDSRQSLTHVYVPRTAAPLTVASPWGDDLVTAAAGVPVATSNDQVTARFPTTAEAQSLRIGTRTPVLAIERTFTTADGRHVAYALLVLPGDRAEVVLITRLDTDQEAQQ</sequence>
<reference evidence="5 6" key="1">
    <citation type="submission" date="2016-11" db="EMBL/GenBank/DDBJ databases">
        <authorList>
            <person name="Jaros S."/>
            <person name="Januszkiewicz K."/>
            <person name="Wedrychowicz H."/>
        </authorList>
    </citation>
    <scope>NUCLEOTIDE SEQUENCE [LARGE SCALE GENOMIC DNA]</scope>
    <source>
        <strain evidence="5 6">CGMCC 4.2025</strain>
    </source>
</reference>
<dbReference type="Gene3D" id="3.40.1410.10">
    <property type="entry name" value="Chorismate lyase-like"/>
    <property type="match status" value="1"/>
</dbReference>
<dbReference type="OrthoDB" id="4537656at2"/>
<dbReference type="PANTHER" id="PTHR44846">
    <property type="entry name" value="MANNOSYL-D-GLYCERATE TRANSPORT/METABOLISM SYSTEM REPRESSOR MNGR-RELATED"/>
    <property type="match status" value="1"/>
</dbReference>
<dbReference type="Proteomes" id="UP000184111">
    <property type="component" value="Unassembled WGS sequence"/>
</dbReference>
<keyword evidence="3" id="KW-0804">Transcription</keyword>
<dbReference type="SUPFAM" id="SSF46785">
    <property type="entry name" value="Winged helix' DNA-binding domain"/>
    <property type="match status" value="1"/>
</dbReference>
<dbReference type="STRING" id="310782.SAMN05216499_10163"/>
<dbReference type="GO" id="GO:0045892">
    <property type="term" value="P:negative regulation of DNA-templated transcription"/>
    <property type="evidence" value="ECO:0007669"/>
    <property type="project" value="TreeGrafter"/>
</dbReference>
<dbReference type="PROSITE" id="PS50949">
    <property type="entry name" value="HTH_GNTR"/>
    <property type="match status" value="1"/>
</dbReference>
<dbReference type="GO" id="GO:0003700">
    <property type="term" value="F:DNA-binding transcription factor activity"/>
    <property type="evidence" value="ECO:0007669"/>
    <property type="project" value="InterPro"/>
</dbReference>
<dbReference type="EMBL" id="FRBI01000001">
    <property type="protein sequence ID" value="SHK56991.1"/>
    <property type="molecule type" value="Genomic_DNA"/>
</dbReference>
<keyword evidence="6" id="KW-1185">Reference proteome</keyword>
<protein>
    <submittedName>
        <fullName evidence="5">GntR family transcriptional regulator</fullName>
    </submittedName>
</protein>
<dbReference type="InterPro" id="IPR036390">
    <property type="entry name" value="WH_DNA-bd_sf"/>
</dbReference>
<feature type="domain" description="HTH gntR-type" evidence="4">
    <location>
        <begin position="2"/>
        <end position="70"/>
    </location>
</feature>
<evidence type="ECO:0000259" key="4">
    <source>
        <dbReference type="PROSITE" id="PS50949"/>
    </source>
</evidence>